<feature type="region of interest" description="Disordered" evidence="1">
    <location>
        <begin position="126"/>
        <end position="218"/>
    </location>
</feature>
<feature type="region of interest" description="Disordered" evidence="1">
    <location>
        <begin position="346"/>
        <end position="365"/>
    </location>
</feature>
<evidence type="ECO:0000313" key="3">
    <source>
        <dbReference type="Proteomes" id="UP000030322"/>
    </source>
</evidence>
<reference evidence="2 3" key="1">
    <citation type="submission" date="2014-10" db="EMBL/GenBank/DDBJ databases">
        <title>Characterization of a new ViI-like Erwinia amylovora bacteriophage.</title>
        <authorList>
            <person name="Lagonenko A.L."/>
            <person name="Valentovich L.N."/>
        </authorList>
    </citation>
    <scope>NUCLEOTIDE SEQUENCE [LARGE SCALE GENOMIC DNA]</scope>
</reference>
<keyword evidence="3" id="KW-1185">Reference proteome</keyword>
<dbReference type="EMBL" id="KP037007">
    <property type="protein sequence ID" value="AIX13051.1"/>
    <property type="molecule type" value="Genomic_DNA"/>
</dbReference>
<dbReference type="Proteomes" id="UP000030322">
    <property type="component" value="Segment"/>
</dbReference>
<feature type="compositionally biased region" description="Low complexity" evidence="1">
    <location>
        <begin position="85"/>
        <end position="96"/>
    </location>
</feature>
<dbReference type="KEGG" id="vg:24623171"/>
<name>A0A0A0YVD9_9CAUD</name>
<dbReference type="GeneID" id="24623171"/>
<sequence>MSYILHADSGKKFDITGKTAEQVKDEIKAAGLTIGNVTVARLVDGSMKQANGFEVIESLSEDEREEQDRLLQEAKTGVDIKANEDQQAQQPADANQTTYPGVVTAGENAENADAALVAPADTIQEVAPNLPNPTDAPHTEEPSELPVSNITSEGQVRSPESSITEPAGEPILTVSKEPHTESTLTQPTNADGTVAAPDVAATDVNDVNAPAPETQLGSNLETDLNLNNAAAEQNTNVEQTVTDATLEATDVDGKVQDGAVAHGLNSTINADASLEGVDPTQTNEVAKDPAIEKRTEASQSSTVDADEVRRRMLGKNVADALKERENVDGKDDVAVAAADKKLKDKSLTPSTADVDRKRRHNKREDTIEVARSGKHGDDIRSIEAGVTPGLTLNYVNPDERWFEFAVTDKIDAAKPHSRTNTYVDLAPLKEGGYNFGLYVNGKSMKSTIKRVRVAKDEDVVKALNEWLPEALKQAGV</sequence>
<feature type="compositionally biased region" description="Polar residues" evidence="1">
    <location>
        <begin position="146"/>
        <end position="164"/>
    </location>
</feature>
<evidence type="ECO:0000256" key="1">
    <source>
        <dbReference type="SAM" id="MobiDB-lite"/>
    </source>
</evidence>
<dbReference type="RefSeq" id="YP_009147555.1">
    <property type="nucleotide sequence ID" value="NC_027340.1"/>
</dbReference>
<organism evidence="2 3">
    <name type="scientific">Erwinia phage phiEa2809</name>
    <dbReference type="NCBI Taxonomy" id="1564096"/>
    <lineage>
        <taxon>Viruses</taxon>
        <taxon>Duplodnaviria</taxon>
        <taxon>Heunggongvirae</taxon>
        <taxon>Uroviricota</taxon>
        <taxon>Caudoviricetes</taxon>
        <taxon>Pantevenvirales</taxon>
        <taxon>Ackermannviridae</taxon>
        <taxon>Nezavisimistyvirus</taxon>
        <taxon>Nezavisimistyvirus Ea2809</taxon>
    </lineage>
</organism>
<dbReference type="OrthoDB" id="6564at10239"/>
<protein>
    <submittedName>
        <fullName evidence="2">Uncharacterized protein</fullName>
    </submittedName>
</protein>
<feature type="region of interest" description="Disordered" evidence="1">
    <location>
        <begin position="77"/>
        <end position="99"/>
    </location>
</feature>
<gene>
    <name evidence="2" type="ORF">NW77_043</name>
</gene>
<evidence type="ECO:0000313" key="2">
    <source>
        <dbReference type="EMBL" id="AIX13051.1"/>
    </source>
</evidence>
<proteinExistence type="predicted"/>
<accession>A0A0A0YVD9</accession>
<feature type="compositionally biased region" description="Low complexity" evidence="1">
    <location>
        <begin position="190"/>
        <end position="211"/>
    </location>
</feature>